<keyword evidence="1" id="KW-0472">Membrane</keyword>
<evidence type="ECO:0000313" key="2">
    <source>
        <dbReference type="EMBL" id="KAG0485546.1"/>
    </source>
</evidence>
<dbReference type="EMBL" id="JADCNL010000004">
    <property type="protein sequence ID" value="KAG0485546.1"/>
    <property type="molecule type" value="Genomic_DNA"/>
</dbReference>
<evidence type="ECO:0000256" key="1">
    <source>
        <dbReference type="SAM" id="Phobius"/>
    </source>
</evidence>
<name>A0A835V753_VANPL</name>
<dbReference type="OrthoDB" id="6220758at2759"/>
<protein>
    <submittedName>
        <fullName evidence="2">Uncharacterized protein</fullName>
    </submittedName>
</protein>
<proteinExistence type="predicted"/>
<accession>A0A835V753</accession>
<sequence>MKKTNKILSMIRLGDYSASERLLADISLQLVEQIHGNGGNCGATKHFLWEMKYIIDRLVKLMEANVRAAMQFLFHMDLYIMHILLSATIFRSLNQMPDSRLPERDAPS</sequence>
<comment type="caution">
    <text evidence="2">The sequence shown here is derived from an EMBL/GenBank/DDBJ whole genome shotgun (WGS) entry which is preliminary data.</text>
</comment>
<organism evidence="2 3">
    <name type="scientific">Vanilla planifolia</name>
    <name type="common">Vanilla</name>
    <dbReference type="NCBI Taxonomy" id="51239"/>
    <lineage>
        <taxon>Eukaryota</taxon>
        <taxon>Viridiplantae</taxon>
        <taxon>Streptophyta</taxon>
        <taxon>Embryophyta</taxon>
        <taxon>Tracheophyta</taxon>
        <taxon>Spermatophyta</taxon>
        <taxon>Magnoliopsida</taxon>
        <taxon>Liliopsida</taxon>
        <taxon>Asparagales</taxon>
        <taxon>Orchidaceae</taxon>
        <taxon>Vanilloideae</taxon>
        <taxon>Vanilleae</taxon>
        <taxon>Vanilla</taxon>
    </lineage>
</organism>
<keyword evidence="1" id="KW-1133">Transmembrane helix</keyword>
<gene>
    <name evidence="2" type="ORF">HPP92_009625</name>
</gene>
<dbReference type="Proteomes" id="UP000636800">
    <property type="component" value="Unassembled WGS sequence"/>
</dbReference>
<keyword evidence="1" id="KW-0812">Transmembrane</keyword>
<evidence type="ECO:0000313" key="3">
    <source>
        <dbReference type="Proteomes" id="UP000636800"/>
    </source>
</evidence>
<keyword evidence="3" id="KW-1185">Reference proteome</keyword>
<feature type="transmembrane region" description="Helical" evidence="1">
    <location>
        <begin position="72"/>
        <end position="93"/>
    </location>
</feature>
<dbReference type="AlphaFoldDB" id="A0A835V753"/>
<reference evidence="2 3" key="1">
    <citation type="journal article" date="2020" name="Nat. Food">
        <title>A phased Vanilla planifolia genome enables genetic improvement of flavour and production.</title>
        <authorList>
            <person name="Hasing T."/>
            <person name="Tang H."/>
            <person name="Brym M."/>
            <person name="Khazi F."/>
            <person name="Huang T."/>
            <person name="Chambers A.H."/>
        </authorList>
    </citation>
    <scope>NUCLEOTIDE SEQUENCE [LARGE SCALE GENOMIC DNA]</scope>
    <source>
        <tissue evidence="2">Leaf</tissue>
    </source>
</reference>